<dbReference type="Pfam" id="PF14223">
    <property type="entry name" value="Retrotran_gag_2"/>
    <property type="match status" value="1"/>
</dbReference>
<dbReference type="Pfam" id="PF22936">
    <property type="entry name" value="Pol_BBD"/>
    <property type="match status" value="1"/>
</dbReference>
<feature type="domain" description="Integrase catalytic" evidence="3">
    <location>
        <begin position="752"/>
        <end position="912"/>
    </location>
</feature>
<dbReference type="GO" id="GO:0015074">
    <property type="term" value="P:DNA integration"/>
    <property type="evidence" value="ECO:0007669"/>
    <property type="project" value="InterPro"/>
</dbReference>
<evidence type="ECO:0000256" key="2">
    <source>
        <dbReference type="SAM" id="MobiDB-lite"/>
    </source>
</evidence>
<dbReference type="InterPro" id="IPR054722">
    <property type="entry name" value="PolX-like_BBD"/>
</dbReference>
<dbReference type="AlphaFoldDB" id="B8B604"/>
<reference evidence="4 5" key="1">
    <citation type="journal article" date="2005" name="PLoS Biol.">
        <title>The genomes of Oryza sativa: a history of duplications.</title>
        <authorList>
            <person name="Yu J."/>
            <person name="Wang J."/>
            <person name="Lin W."/>
            <person name="Li S."/>
            <person name="Li H."/>
            <person name="Zhou J."/>
            <person name="Ni P."/>
            <person name="Dong W."/>
            <person name="Hu S."/>
            <person name="Zeng C."/>
            <person name="Zhang J."/>
            <person name="Zhang Y."/>
            <person name="Li R."/>
            <person name="Xu Z."/>
            <person name="Li S."/>
            <person name="Li X."/>
            <person name="Zheng H."/>
            <person name="Cong L."/>
            <person name="Lin L."/>
            <person name="Yin J."/>
            <person name="Geng J."/>
            <person name="Li G."/>
            <person name="Shi J."/>
            <person name="Liu J."/>
            <person name="Lv H."/>
            <person name="Li J."/>
            <person name="Wang J."/>
            <person name="Deng Y."/>
            <person name="Ran L."/>
            <person name="Shi X."/>
            <person name="Wang X."/>
            <person name="Wu Q."/>
            <person name="Li C."/>
            <person name="Ren X."/>
            <person name="Wang J."/>
            <person name="Wang X."/>
            <person name="Li D."/>
            <person name="Liu D."/>
            <person name="Zhang X."/>
            <person name="Ji Z."/>
            <person name="Zhao W."/>
            <person name="Sun Y."/>
            <person name="Zhang Z."/>
            <person name="Bao J."/>
            <person name="Han Y."/>
            <person name="Dong L."/>
            <person name="Ji J."/>
            <person name="Chen P."/>
            <person name="Wu S."/>
            <person name="Liu J."/>
            <person name="Xiao Y."/>
            <person name="Bu D."/>
            <person name="Tan J."/>
            <person name="Yang L."/>
            <person name="Ye C."/>
            <person name="Zhang J."/>
            <person name="Xu J."/>
            <person name="Zhou Y."/>
            <person name="Yu Y."/>
            <person name="Zhang B."/>
            <person name="Zhuang S."/>
            <person name="Wei H."/>
            <person name="Liu B."/>
            <person name="Lei M."/>
            <person name="Yu H."/>
            <person name="Li Y."/>
            <person name="Xu H."/>
            <person name="Wei S."/>
            <person name="He X."/>
            <person name="Fang L."/>
            <person name="Zhang Z."/>
            <person name="Zhang Y."/>
            <person name="Huang X."/>
            <person name="Su Z."/>
            <person name="Tong W."/>
            <person name="Li J."/>
            <person name="Tong Z."/>
            <person name="Li S."/>
            <person name="Ye J."/>
            <person name="Wang L."/>
            <person name="Fang L."/>
            <person name="Lei T."/>
            <person name="Chen C."/>
            <person name="Chen H."/>
            <person name="Xu Z."/>
            <person name="Li H."/>
            <person name="Huang H."/>
            <person name="Zhang F."/>
            <person name="Xu H."/>
            <person name="Li N."/>
            <person name="Zhao C."/>
            <person name="Li S."/>
            <person name="Dong L."/>
            <person name="Huang Y."/>
            <person name="Li L."/>
            <person name="Xi Y."/>
            <person name="Qi Q."/>
            <person name="Li W."/>
            <person name="Zhang B."/>
            <person name="Hu W."/>
            <person name="Zhang Y."/>
            <person name="Tian X."/>
            <person name="Jiao Y."/>
            <person name="Liang X."/>
            <person name="Jin J."/>
            <person name="Gao L."/>
            <person name="Zheng W."/>
            <person name="Hao B."/>
            <person name="Liu S."/>
            <person name="Wang W."/>
            <person name="Yuan L."/>
            <person name="Cao M."/>
            <person name="McDermott J."/>
            <person name="Samudrala R."/>
            <person name="Wang J."/>
            <person name="Wong G.K."/>
            <person name="Yang H."/>
        </authorList>
    </citation>
    <scope>NUCLEOTIDE SEQUENCE [LARGE SCALE GENOMIC DNA]</scope>
    <source>
        <strain evidence="5">cv. 93-11</strain>
    </source>
</reference>
<dbReference type="GO" id="GO:0006508">
    <property type="term" value="P:proteolysis"/>
    <property type="evidence" value="ECO:0007669"/>
    <property type="project" value="UniProtKB-KW"/>
</dbReference>
<dbReference type="Proteomes" id="UP000007015">
    <property type="component" value="Chromosome 7"/>
</dbReference>
<dbReference type="PANTHER" id="PTHR42648:SF26">
    <property type="entry name" value="INTEGRASE CATALYTIC DOMAIN-CONTAINING PROTEIN"/>
    <property type="match status" value="1"/>
</dbReference>
<dbReference type="OMA" id="CHMSASS"/>
<dbReference type="PROSITE" id="PS50994">
    <property type="entry name" value="INTEGRASE"/>
    <property type="match status" value="1"/>
</dbReference>
<dbReference type="InterPro" id="IPR057670">
    <property type="entry name" value="SH3_retrovirus"/>
</dbReference>
<evidence type="ECO:0000259" key="3">
    <source>
        <dbReference type="PROSITE" id="PS50994"/>
    </source>
</evidence>
<dbReference type="InterPro" id="IPR039537">
    <property type="entry name" value="Retrotran_Ty1/copia-like"/>
</dbReference>
<evidence type="ECO:0000313" key="5">
    <source>
        <dbReference type="Proteomes" id="UP000007015"/>
    </source>
</evidence>
<dbReference type="InterPro" id="IPR001584">
    <property type="entry name" value="Integrase_cat-core"/>
</dbReference>
<dbReference type="Pfam" id="PF13976">
    <property type="entry name" value="gag_pre-integrs"/>
    <property type="match status" value="1"/>
</dbReference>
<dbReference type="Gramene" id="BGIOSGA025687-TA">
    <property type="protein sequence ID" value="BGIOSGA025687-PA"/>
    <property type="gene ID" value="BGIOSGA025687"/>
</dbReference>
<proteinExistence type="predicted"/>
<dbReference type="STRING" id="39946.B8B604"/>
<dbReference type="InterPro" id="IPR012337">
    <property type="entry name" value="RNaseH-like_sf"/>
</dbReference>
<protein>
    <recommendedName>
        <fullName evidence="3">Integrase catalytic domain-containing protein</fullName>
    </recommendedName>
</protein>
<sequence length="964" mass="104072">MADDLAPPSITPVTAVDAVSTAVADAVRAVFQPDARHGIDPTTAANVAESAAAISSTAAWKALISFIEKLSASTSSQLDNPSASAPVNSTAAATISSASAAASSSGLHTTSAGLQPQHDAIPQGSGAPPPHGHGSLSIVAPSPTAPQADHFYNVDLDDKATANLHAQAISVLNIKSLVPVTLDVNSGTYTRWRGLLLVILSKYALADHVLTDNYRPNRPDWMRMDCVVLSWMYGTISTDLLESVMTHTTTARLVWRSLEHQFLGNREARALDLNAEFYNFQQGDLSVTDYCRHLKAMAADLADVGEPVGDRTLTLATIQGFHENFAHLQSAFTMRKPFPSFAEVRSQLLLDELTKNRSRTPATALIAATGGRTSGGAANSNPAHITGYGNNSNTGNHNSNGRQGGNNRARHHNNNGGNGGQQQPQFRPPGSSAQVASWPSPLNPWNGTLQMWPVPVGMIPSRVVGSGSGLVGPRPGAPSHFAGSMVAASPNGVPQHPAAPSVLGHAGQAQSLAASTSYQPVFAATPSTPGTPASWNGSANTQWDQQGLINAFNTVSLSQPPSSDWYIDSGASSHMTSDAGTLSFSSQPNPNTPSHIIVGDGSPLPITATGSTHLSFPHRSFVLNNVLVSPEIIKNLIVVRRFARDNDVSVEFDKDGLDVKDFHSRNMIVWCNSFGDLYLVRPTELHYALAARESSVLWHHRLGHLGSEALTRLARSSVIPPYRELSVCHACQLGRHCRLPFNTSFTRATSNFDLIHCDLWTSPVSSVSGYKYYLVILDDCSHFVWTFPLRLKSDTFRTLTNFFAYVKTQFSKTIKSIQCDNGGKFDNTAARTFFLTEGVVLRMSCPHTSPQNGKAERMIRSINNIVRSLLFQASLPSSFWVEALHTATHLINRHPTKTLQFHTPFFALYGIHPTYNHLRVFGCKCYPNLSATAPDKLSLCFTACVFLGYPRDHKGYRCLDLSSN</sequence>
<evidence type="ECO:0000313" key="4">
    <source>
        <dbReference type="EMBL" id="EEC82022.1"/>
    </source>
</evidence>
<dbReference type="PANTHER" id="PTHR42648">
    <property type="entry name" value="TRANSPOSASE, PUTATIVE-RELATED"/>
    <property type="match status" value="1"/>
</dbReference>
<dbReference type="SUPFAM" id="SSF53098">
    <property type="entry name" value="Ribonuclease H-like"/>
    <property type="match status" value="1"/>
</dbReference>
<dbReference type="GO" id="GO:0008233">
    <property type="term" value="F:peptidase activity"/>
    <property type="evidence" value="ECO:0007669"/>
    <property type="project" value="UniProtKB-KW"/>
</dbReference>
<name>B8B604_ORYSI</name>
<dbReference type="HOGENOM" id="CLU_307042_0_0_1"/>
<accession>B8B604</accession>
<feature type="region of interest" description="Disordered" evidence="2">
    <location>
        <begin position="366"/>
        <end position="442"/>
    </location>
</feature>
<feature type="compositionally biased region" description="Low complexity" evidence="2">
    <location>
        <begin position="367"/>
        <end position="407"/>
    </location>
</feature>
<keyword evidence="1" id="KW-0378">Hydrolase</keyword>
<dbReference type="InterPro" id="IPR036397">
    <property type="entry name" value="RNaseH_sf"/>
</dbReference>
<dbReference type="GO" id="GO:0003676">
    <property type="term" value="F:nucleic acid binding"/>
    <property type="evidence" value="ECO:0007669"/>
    <property type="project" value="InterPro"/>
</dbReference>
<keyword evidence="1" id="KW-0645">Protease</keyword>
<evidence type="ECO:0000256" key="1">
    <source>
        <dbReference type="ARBA" id="ARBA00022670"/>
    </source>
</evidence>
<dbReference type="Gene3D" id="3.30.420.10">
    <property type="entry name" value="Ribonuclease H-like superfamily/Ribonuclease H"/>
    <property type="match status" value="1"/>
</dbReference>
<dbReference type="Pfam" id="PF25597">
    <property type="entry name" value="SH3_retrovirus"/>
    <property type="match status" value="1"/>
</dbReference>
<dbReference type="EMBL" id="CM000132">
    <property type="protein sequence ID" value="EEC82022.1"/>
    <property type="molecule type" value="Genomic_DNA"/>
</dbReference>
<feature type="compositionally biased region" description="Low complexity" evidence="2">
    <location>
        <begin position="421"/>
        <end position="432"/>
    </location>
</feature>
<keyword evidence="5" id="KW-1185">Reference proteome</keyword>
<dbReference type="InterPro" id="IPR025724">
    <property type="entry name" value="GAG-pre-integrase_dom"/>
</dbReference>
<dbReference type="Pfam" id="PF00665">
    <property type="entry name" value="rve"/>
    <property type="match status" value="1"/>
</dbReference>
<organism evidence="4 5">
    <name type="scientific">Oryza sativa subsp. indica</name>
    <name type="common">Rice</name>
    <dbReference type="NCBI Taxonomy" id="39946"/>
    <lineage>
        <taxon>Eukaryota</taxon>
        <taxon>Viridiplantae</taxon>
        <taxon>Streptophyta</taxon>
        <taxon>Embryophyta</taxon>
        <taxon>Tracheophyta</taxon>
        <taxon>Spermatophyta</taxon>
        <taxon>Magnoliopsida</taxon>
        <taxon>Liliopsida</taxon>
        <taxon>Poales</taxon>
        <taxon>Poaceae</taxon>
        <taxon>BOP clade</taxon>
        <taxon>Oryzoideae</taxon>
        <taxon>Oryzeae</taxon>
        <taxon>Oryzinae</taxon>
        <taxon>Oryza</taxon>
        <taxon>Oryza sativa</taxon>
    </lineage>
</organism>
<gene>
    <name evidence="4" type="ORF">OsI_25984</name>
</gene>
<feature type="region of interest" description="Disordered" evidence="2">
    <location>
        <begin position="106"/>
        <end position="140"/>
    </location>
</feature>